<protein>
    <recommendedName>
        <fullName evidence="3">ATP-grasp domain-containing protein</fullName>
    </recommendedName>
</protein>
<name>A0A8J3ZRK8_9ACTN</name>
<evidence type="ECO:0000313" key="2">
    <source>
        <dbReference type="Proteomes" id="UP000635606"/>
    </source>
</evidence>
<gene>
    <name evidence="1" type="ORF">Voc01_033630</name>
</gene>
<dbReference type="AlphaFoldDB" id="A0A8J3ZRK8"/>
<proteinExistence type="predicted"/>
<accession>A0A8J3ZRK8</accession>
<organism evidence="1 2">
    <name type="scientific">Virgisporangium ochraceum</name>
    <dbReference type="NCBI Taxonomy" id="65505"/>
    <lineage>
        <taxon>Bacteria</taxon>
        <taxon>Bacillati</taxon>
        <taxon>Actinomycetota</taxon>
        <taxon>Actinomycetes</taxon>
        <taxon>Micromonosporales</taxon>
        <taxon>Micromonosporaceae</taxon>
        <taxon>Virgisporangium</taxon>
    </lineage>
</organism>
<dbReference type="SUPFAM" id="SSF56059">
    <property type="entry name" value="Glutathione synthetase ATP-binding domain-like"/>
    <property type="match status" value="1"/>
</dbReference>
<sequence>MDVRVTAGVGDGSLLVNGRRIVPVVAWLRHFTGRGVPRLDDPAAAAFRADSWCAMVHEVVASASITVPGGAPGRLEQLADASTVGLRTPRTIVTTDLASAAAGLSSERIVVKALGQHVVEPEPGLLVYALPEIVRRGDLDGSGSPGFPVIAQEYVEHEQELRIYYVHGDIHAFEVVKESPDAPWRNEPTVRVAPAAAPAAVADAVSALAEMWSLTYGAFDILIAGGSPCFLEVNPDGDWRWFEVRAGVSNVTDAVAAMVRALYRSALGGVPALPAVELVDFLLMRGER</sequence>
<evidence type="ECO:0000313" key="1">
    <source>
        <dbReference type="EMBL" id="GIJ68446.1"/>
    </source>
</evidence>
<dbReference type="Proteomes" id="UP000635606">
    <property type="component" value="Unassembled WGS sequence"/>
</dbReference>
<keyword evidence="2" id="KW-1185">Reference proteome</keyword>
<comment type="caution">
    <text evidence="1">The sequence shown here is derived from an EMBL/GenBank/DDBJ whole genome shotgun (WGS) entry which is preliminary data.</text>
</comment>
<reference evidence="1" key="1">
    <citation type="submission" date="2021-01" db="EMBL/GenBank/DDBJ databases">
        <title>Whole genome shotgun sequence of Virgisporangium ochraceum NBRC 16418.</title>
        <authorList>
            <person name="Komaki H."/>
            <person name="Tamura T."/>
        </authorList>
    </citation>
    <scope>NUCLEOTIDE SEQUENCE</scope>
    <source>
        <strain evidence="1">NBRC 16418</strain>
    </source>
</reference>
<dbReference type="EMBL" id="BOPH01000042">
    <property type="protein sequence ID" value="GIJ68446.1"/>
    <property type="molecule type" value="Genomic_DNA"/>
</dbReference>
<evidence type="ECO:0008006" key="3">
    <source>
        <dbReference type="Google" id="ProtNLM"/>
    </source>
</evidence>
<dbReference type="Gene3D" id="3.30.470.20">
    <property type="entry name" value="ATP-grasp fold, B domain"/>
    <property type="match status" value="1"/>
</dbReference>